<dbReference type="AlphaFoldDB" id="A0A936Z1V4"/>
<dbReference type="Pfam" id="PF09720">
    <property type="entry name" value="Unstab_antitox"/>
    <property type="match status" value="1"/>
</dbReference>
<dbReference type="RefSeq" id="WP_201675425.1">
    <property type="nucleotide sequence ID" value="NZ_JAEQNE010000004.1"/>
</dbReference>
<organism evidence="1 2">
    <name type="scientific">Ramlibacter monticola</name>
    <dbReference type="NCBI Taxonomy" id="1926872"/>
    <lineage>
        <taxon>Bacteria</taxon>
        <taxon>Pseudomonadati</taxon>
        <taxon>Pseudomonadota</taxon>
        <taxon>Betaproteobacteria</taxon>
        <taxon>Burkholderiales</taxon>
        <taxon>Comamonadaceae</taxon>
        <taxon>Ramlibacter</taxon>
    </lineage>
</organism>
<gene>
    <name evidence="1" type="ORF">JJ685_16640</name>
</gene>
<accession>A0A936Z1V4</accession>
<comment type="caution">
    <text evidence="1">The sequence shown here is derived from an EMBL/GenBank/DDBJ whole genome shotgun (WGS) entry which is preliminary data.</text>
</comment>
<reference evidence="1 2" key="1">
    <citation type="journal article" date="2017" name="Int. J. Syst. Evol. Microbiol.">
        <title>Ramlibacter monticola sp. nov., isolated from forest soil.</title>
        <authorList>
            <person name="Chaudhary D.K."/>
            <person name="Kim J."/>
        </authorList>
    </citation>
    <scope>NUCLEOTIDE SEQUENCE [LARGE SCALE GENOMIC DNA]</scope>
    <source>
        <strain evidence="1 2">KACC 19175</strain>
    </source>
</reference>
<protein>
    <submittedName>
        <fullName evidence="1">Addiction module protein</fullName>
    </submittedName>
</protein>
<dbReference type="InterPro" id="IPR013406">
    <property type="entry name" value="CHP02574_addiction_mod"/>
</dbReference>
<proteinExistence type="predicted"/>
<dbReference type="NCBIfam" id="TIGR02574">
    <property type="entry name" value="stabl_TIGR02574"/>
    <property type="match status" value="1"/>
</dbReference>
<dbReference type="Proteomes" id="UP000599109">
    <property type="component" value="Unassembled WGS sequence"/>
</dbReference>
<sequence length="77" mass="8583">MSTLVDELSARAKALSAEDRARLAEELLESLQGEADADAEAAWDREIERRVAEIESGAVRLIPAEEVHAEARRLIRR</sequence>
<evidence type="ECO:0000313" key="2">
    <source>
        <dbReference type="Proteomes" id="UP000599109"/>
    </source>
</evidence>
<evidence type="ECO:0000313" key="1">
    <source>
        <dbReference type="EMBL" id="MBL0392766.1"/>
    </source>
</evidence>
<keyword evidence="2" id="KW-1185">Reference proteome</keyword>
<name>A0A936Z1V4_9BURK</name>
<dbReference type="EMBL" id="JAEQNE010000004">
    <property type="protein sequence ID" value="MBL0392766.1"/>
    <property type="molecule type" value="Genomic_DNA"/>
</dbReference>